<gene>
    <name evidence="11" type="ORF">SAMN06295900_11519</name>
</gene>
<proteinExistence type="inferred from homology"/>
<dbReference type="InterPro" id="IPR012341">
    <property type="entry name" value="6hp_glycosidase-like_sf"/>
</dbReference>
<evidence type="ECO:0000256" key="4">
    <source>
        <dbReference type="ARBA" id="ARBA00022801"/>
    </source>
</evidence>
<accession>A0A1X7GDG7</accession>
<keyword evidence="7 9" id="KW-0624">Polysaccharide degradation</keyword>
<evidence type="ECO:0000313" key="12">
    <source>
        <dbReference type="Proteomes" id="UP000192911"/>
    </source>
</evidence>
<evidence type="ECO:0000256" key="9">
    <source>
        <dbReference type="RuleBase" id="RU361167"/>
    </source>
</evidence>
<dbReference type="AlphaFoldDB" id="A0A1X7GDG7"/>
<dbReference type="STRING" id="28094.SAMN06295900_11519"/>
<sequence length="406" mass="42898">MAAYAQPRFARQRARLTLALSAALCVSSAAAGAAGSTKAPSSGVAAAACGAAWPDWDAFKRDFVSNDGRVIDVGSSDVRTVSEGQSYALFFSLVANDRKAFDTILRWTENNLAQGDLSAHLPAWLWGRAPDGKWQVLDSNAASDADLWIAYALLEAGALWHERSYTARGTLLAKRVLDEEAANLPGLGPMLLPGPRGFHPEPDLWRLNPSYLPLQIVRGIGLRLVDDTRWPRLAASAAQLLDATAPRGFAPDWALYRTGQGFAPDQKTRAEGSYDAIRVYLWAGMLDAGDPKAAGLLARFAPLADFVAAHGAPPEKVDATTGQAGPNSGNAGFSAAAAPLLAARGQTALADAQAKRARAMNAQSAPGYYASVLTLFGLGWLDGRYRFAADGSLDVAWKGTCPAVSS</sequence>
<evidence type="ECO:0000256" key="3">
    <source>
        <dbReference type="ARBA" id="ARBA00022729"/>
    </source>
</evidence>
<dbReference type="PRINTS" id="PR00735">
    <property type="entry name" value="GLHYDRLASE8"/>
</dbReference>
<keyword evidence="7 9" id="KW-0119">Carbohydrate metabolism</keyword>
<dbReference type="OrthoDB" id="9766708at2"/>
<dbReference type="RefSeq" id="WP_085229627.1">
    <property type="nucleotide sequence ID" value="NZ_BSQD01000008.1"/>
</dbReference>
<feature type="chain" id="PRO_5010871857" description="Glucanase" evidence="10">
    <location>
        <begin position="34"/>
        <end position="406"/>
    </location>
</feature>
<keyword evidence="3 10" id="KW-0732">Signal</keyword>
<comment type="catalytic activity">
    <reaction evidence="1">
        <text>Endohydrolysis of (1-&gt;4)-beta-D-glucosidic linkages in cellulose, lichenin and cereal beta-D-glucans.</text>
        <dbReference type="EC" id="3.2.1.4"/>
    </reaction>
</comment>
<comment type="similarity">
    <text evidence="2 9">Belongs to the glycosyl hydrolase 8 (cellulase D) family.</text>
</comment>
<organism evidence="11 12">
    <name type="scientific">Trinickia caryophylli</name>
    <name type="common">Paraburkholderia caryophylli</name>
    <dbReference type="NCBI Taxonomy" id="28094"/>
    <lineage>
        <taxon>Bacteria</taxon>
        <taxon>Pseudomonadati</taxon>
        <taxon>Pseudomonadota</taxon>
        <taxon>Betaproteobacteria</taxon>
        <taxon>Burkholderiales</taxon>
        <taxon>Burkholderiaceae</taxon>
        <taxon>Trinickia</taxon>
    </lineage>
</organism>
<evidence type="ECO:0000256" key="10">
    <source>
        <dbReference type="SAM" id="SignalP"/>
    </source>
</evidence>
<dbReference type="SUPFAM" id="SSF48208">
    <property type="entry name" value="Six-hairpin glycosidases"/>
    <property type="match status" value="1"/>
</dbReference>
<dbReference type="InterPro" id="IPR008928">
    <property type="entry name" value="6-hairpin_glycosidase_sf"/>
</dbReference>
<evidence type="ECO:0000313" key="11">
    <source>
        <dbReference type="EMBL" id="SMF67642.1"/>
    </source>
</evidence>
<keyword evidence="12" id="KW-1185">Reference proteome</keyword>
<evidence type="ECO:0000256" key="8">
    <source>
        <dbReference type="PROSITE-ProRule" id="PRU10058"/>
    </source>
</evidence>
<evidence type="ECO:0000256" key="5">
    <source>
        <dbReference type="ARBA" id="ARBA00023001"/>
    </source>
</evidence>
<keyword evidence="6 9" id="KW-0326">Glycosidase</keyword>
<dbReference type="Pfam" id="PF01270">
    <property type="entry name" value="Glyco_hydro_8"/>
    <property type="match status" value="1"/>
</dbReference>
<feature type="active site" description="Nucleophile" evidence="8">
    <location>
        <position position="144"/>
    </location>
</feature>
<dbReference type="EC" id="3.2.1.-" evidence="9"/>
<dbReference type="PROSITE" id="PS00812">
    <property type="entry name" value="GLYCOSYL_HYDROL_F8"/>
    <property type="match status" value="1"/>
</dbReference>
<dbReference type="GO" id="GO:0030245">
    <property type="term" value="P:cellulose catabolic process"/>
    <property type="evidence" value="ECO:0007669"/>
    <property type="project" value="UniProtKB-KW"/>
</dbReference>
<evidence type="ECO:0000256" key="6">
    <source>
        <dbReference type="ARBA" id="ARBA00023295"/>
    </source>
</evidence>
<reference evidence="12" key="1">
    <citation type="submission" date="2017-04" db="EMBL/GenBank/DDBJ databases">
        <authorList>
            <person name="Varghese N."/>
            <person name="Submissions S."/>
        </authorList>
    </citation>
    <scope>NUCLEOTIDE SEQUENCE [LARGE SCALE GENOMIC DNA]</scope>
    <source>
        <strain evidence="12">Ballard 720</strain>
    </source>
</reference>
<dbReference type="InterPro" id="IPR019834">
    <property type="entry name" value="Glyco_hydro_8_CS"/>
</dbReference>
<evidence type="ECO:0000256" key="2">
    <source>
        <dbReference type="ARBA" id="ARBA00009209"/>
    </source>
</evidence>
<dbReference type="Gene3D" id="1.50.10.10">
    <property type="match status" value="1"/>
</dbReference>
<dbReference type="Proteomes" id="UP000192911">
    <property type="component" value="Unassembled WGS sequence"/>
</dbReference>
<name>A0A1X7GDG7_TRICW</name>
<keyword evidence="5" id="KW-0136">Cellulose degradation</keyword>
<dbReference type="InterPro" id="IPR002037">
    <property type="entry name" value="Glyco_hydro_8"/>
</dbReference>
<protein>
    <recommendedName>
        <fullName evidence="9">Glucanase</fullName>
        <ecNumber evidence="9">3.2.1.-</ecNumber>
    </recommendedName>
</protein>
<keyword evidence="4 9" id="KW-0378">Hydrolase</keyword>
<evidence type="ECO:0000256" key="7">
    <source>
        <dbReference type="ARBA" id="ARBA00023326"/>
    </source>
</evidence>
<dbReference type="GO" id="GO:0008810">
    <property type="term" value="F:cellulase activity"/>
    <property type="evidence" value="ECO:0007669"/>
    <property type="project" value="UniProtKB-EC"/>
</dbReference>
<dbReference type="GeneID" id="95552704"/>
<dbReference type="EMBL" id="FXAH01000015">
    <property type="protein sequence ID" value="SMF67642.1"/>
    <property type="molecule type" value="Genomic_DNA"/>
</dbReference>
<evidence type="ECO:0000256" key="1">
    <source>
        <dbReference type="ARBA" id="ARBA00000966"/>
    </source>
</evidence>
<dbReference type="NCBIfam" id="NF008305">
    <property type="entry name" value="PRK11097.1"/>
    <property type="match status" value="1"/>
</dbReference>
<feature type="signal peptide" evidence="10">
    <location>
        <begin position="1"/>
        <end position="33"/>
    </location>
</feature>